<protein>
    <submittedName>
        <fullName evidence="2">Uncharacterized protein</fullName>
    </submittedName>
</protein>
<name>A0A8T0NYU7_PANVG</name>
<reference evidence="2" key="1">
    <citation type="submission" date="2020-05" db="EMBL/GenBank/DDBJ databases">
        <title>WGS assembly of Panicum virgatum.</title>
        <authorList>
            <person name="Lovell J.T."/>
            <person name="Jenkins J."/>
            <person name="Shu S."/>
            <person name="Juenger T.E."/>
            <person name="Schmutz J."/>
        </authorList>
    </citation>
    <scope>NUCLEOTIDE SEQUENCE</scope>
    <source>
        <strain evidence="2">AP13</strain>
    </source>
</reference>
<sequence>MSGGGGARRPWPPRLSRAGVPAPDVPRRPAGLPSHAASRSSLHQPAPPPALPRPVAELGLAAALLAHGGRSSCGARQAELAPVGARLERRWAELSPVAARLARGGGGVQSSRAAAEPSRRRAELAVAATGGARGGAPLARRRAESAVKPSRRRAELAPEAALLTRSGLSSRARRSLKGTTRETDGREVIWRVNLERLLVSYPF</sequence>
<comment type="caution">
    <text evidence="2">The sequence shown here is derived from an EMBL/GenBank/DDBJ whole genome shotgun (WGS) entry which is preliminary data.</text>
</comment>
<feature type="compositionally biased region" description="Low complexity" evidence="1">
    <location>
        <begin position="127"/>
        <end position="138"/>
    </location>
</feature>
<keyword evidence="3" id="KW-1185">Reference proteome</keyword>
<dbReference type="EMBL" id="CM029053">
    <property type="protein sequence ID" value="KAG2553918.1"/>
    <property type="molecule type" value="Genomic_DNA"/>
</dbReference>
<feature type="region of interest" description="Disordered" evidence="1">
    <location>
        <begin position="127"/>
        <end position="156"/>
    </location>
</feature>
<dbReference type="AlphaFoldDB" id="A0A8T0NYU7"/>
<feature type="region of interest" description="Disordered" evidence="1">
    <location>
        <begin position="101"/>
        <end position="120"/>
    </location>
</feature>
<evidence type="ECO:0000256" key="1">
    <source>
        <dbReference type="SAM" id="MobiDB-lite"/>
    </source>
</evidence>
<evidence type="ECO:0000313" key="3">
    <source>
        <dbReference type="Proteomes" id="UP000823388"/>
    </source>
</evidence>
<dbReference type="Proteomes" id="UP000823388">
    <property type="component" value="Chromosome 9K"/>
</dbReference>
<feature type="region of interest" description="Disordered" evidence="1">
    <location>
        <begin position="1"/>
        <end position="54"/>
    </location>
</feature>
<organism evidence="2 3">
    <name type="scientific">Panicum virgatum</name>
    <name type="common">Blackwell switchgrass</name>
    <dbReference type="NCBI Taxonomy" id="38727"/>
    <lineage>
        <taxon>Eukaryota</taxon>
        <taxon>Viridiplantae</taxon>
        <taxon>Streptophyta</taxon>
        <taxon>Embryophyta</taxon>
        <taxon>Tracheophyta</taxon>
        <taxon>Spermatophyta</taxon>
        <taxon>Magnoliopsida</taxon>
        <taxon>Liliopsida</taxon>
        <taxon>Poales</taxon>
        <taxon>Poaceae</taxon>
        <taxon>PACMAD clade</taxon>
        <taxon>Panicoideae</taxon>
        <taxon>Panicodae</taxon>
        <taxon>Paniceae</taxon>
        <taxon>Panicinae</taxon>
        <taxon>Panicum</taxon>
        <taxon>Panicum sect. Hiantes</taxon>
    </lineage>
</organism>
<proteinExistence type="predicted"/>
<gene>
    <name evidence="2" type="ORF">PVAP13_9KG628201</name>
</gene>
<evidence type="ECO:0000313" key="2">
    <source>
        <dbReference type="EMBL" id="KAG2553918.1"/>
    </source>
</evidence>
<accession>A0A8T0NYU7</accession>